<dbReference type="PANTHER" id="PTHR10672:SF3">
    <property type="entry name" value="PROTEIN HU-LI TAI SHAO"/>
    <property type="match status" value="1"/>
</dbReference>
<keyword evidence="4" id="KW-1185">Reference proteome</keyword>
<dbReference type="InterPro" id="IPR051017">
    <property type="entry name" value="Aldolase-II_Adducin_sf"/>
</dbReference>
<protein>
    <submittedName>
        <fullName evidence="3">Aldolase</fullName>
    </submittedName>
</protein>
<dbReference type="GO" id="GO:0051015">
    <property type="term" value="F:actin filament binding"/>
    <property type="evidence" value="ECO:0007669"/>
    <property type="project" value="TreeGrafter"/>
</dbReference>
<dbReference type="Proteomes" id="UP000609531">
    <property type="component" value="Unassembled WGS sequence"/>
</dbReference>
<comment type="caution">
    <text evidence="3">The sequence shown here is derived from an EMBL/GenBank/DDBJ whole genome shotgun (WGS) entry which is preliminary data.</text>
</comment>
<evidence type="ECO:0000313" key="4">
    <source>
        <dbReference type="Proteomes" id="UP000609531"/>
    </source>
</evidence>
<evidence type="ECO:0000256" key="1">
    <source>
        <dbReference type="ARBA" id="ARBA00037961"/>
    </source>
</evidence>
<sequence length="263" mass="28704">MVKGLGGAAVRPLSAFPIDERPPLTTELREDLAAAFRTAAAMDLNEGICNHFSVVVPGDDERYLINPYGIHWSEMRPDHLLLIDGDGQVVEGDGVVEATARFIHVAAHRANPRHAAVLHTHMPHCTALTMVEGGRLEMAHQTACRFHDRIAYVEEFGGLALDESEGASIATTARNDAHIDVFFLAHHGVTVCGATVAEAFDDLYYLERAARQQVLAQSTGLPLKIIPEAQVDHTARQMRQVMKVQAEEHFAVLKRLNPAPAAA</sequence>
<comment type="similarity">
    <text evidence="1">Belongs to the aldolase class II family.</text>
</comment>
<dbReference type="GO" id="GO:0005856">
    <property type="term" value="C:cytoskeleton"/>
    <property type="evidence" value="ECO:0007669"/>
    <property type="project" value="TreeGrafter"/>
</dbReference>
<gene>
    <name evidence="3" type="ORF">JCR33_18395</name>
</gene>
<dbReference type="PANTHER" id="PTHR10672">
    <property type="entry name" value="ADDUCIN"/>
    <property type="match status" value="1"/>
</dbReference>
<evidence type="ECO:0000259" key="2">
    <source>
        <dbReference type="SMART" id="SM01007"/>
    </source>
</evidence>
<dbReference type="EMBL" id="JAEKJA010000019">
    <property type="protein sequence ID" value="MBJ3777682.1"/>
    <property type="molecule type" value="Genomic_DNA"/>
</dbReference>
<dbReference type="Gene3D" id="3.40.225.10">
    <property type="entry name" value="Class II aldolase/adducin N-terminal domain"/>
    <property type="match status" value="1"/>
</dbReference>
<dbReference type="InterPro" id="IPR001303">
    <property type="entry name" value="Aldolase_II/adducin_N"/>
</dbReference>
<dbReference type="NCBIfam" id="NF005068">
    <property type="entry name" value="PRK06486.1"/>
    <property type="match status" value="1"/>
</dbReference>
<accession>A0A934IT26</accession>
<dbReference type="InterPro" id="IPR036409">
    <property type="entry name" value="Aldolase_II/adducin_N_sf"/>
</dbReference>
<dbReference type="SUPFAM" id="SSF53639">
    <property type="entry name" value="AraD/HMP-PK domain-like"/>
    <property type="match status" value="1"/>
</dbReference>
<feature type="domain" description="Class II aldolase/adducin N-terminal" evidence="2">
    <location>
        <begin position="30"/>
        <end position="214"/>
    </location>
</feature>
<dbReference type="Pfam" id="PF00596">
    <property type="entry name" value="Aldolase_II"/>
    <property type="match status" value="1"/>
</dbReference>
<proteinExistence type="inferred from homology"/>
<dbReference type="AlphaFoldDB" id="A0A934IT26"/>
<name>A0A934IT26_9HYPH</name>
<organism evidence="3 4">
    <name type="scientific">Acuticoccus mangrovi</name>
    <dbReference type="NCBI Taxonomy" id="2796142"/>
    <lineage>
        <taxon>Bacteria</taxon>
        <taxon>Pseudomonadati</taxon>
        <taxon>Pseudomonadota</taxon>
        <taxon>Alphaproteobacteria</taxon>
        <taxon>Hyphomicrobiales</taxon>
        <taxon>Amorphaceae</taxon>
        <taxon>Acuticoccus</taxon>
    </lineage>
</organism>
<evidence type="ECO:0000313" key="3">
    <source>
        <dbReference type="EMBL" id="MBJ3777682.1"/>
    </source>
</evidence>
<reference evidence="3" key="1">
    <citation type="submission" date="2020-12" db="EMBL/GenBank/DDBJ databases">
        <title>Bacterial taxonomy.</title>
        <authorList>
            <person name="Pan X."/>
        </authorList>
    </citation>
    <scope>NUCLEOTIDE SEQUENCE</scope>
    <source>
        <strain evidence="3">B2012</strain>
    </source>
</reference>
<dbReference type="SMART" id="SM01007">
    <property type="entry name" value="Aldolase_II"/>
    <property type="match status" value="1"/>
</dbReference>